<dbReference type="HOGENOM" id="CLU_001265_1_2_1"/>
<dbReference type="InParanoid" id="W2S0V5"/>
<dbReference type="PANTHER" id="PTHR11360:SF315">
    <property type="entry name" value="TRANSPORTER MCH2-RELATED"/>
    <property type="match status" value="1"/>
</dbReference>
<dbReference type="RefSeq" id="XP_008716816.1">
    <property type="nucleotide sequence ID" value="XM_008718594.1"/>
</dbReference>
<feature type="transmembrane region" description="Helical" evidence="4">
    <location>
        <begin position="300"/>
        <end position="317"/>
    </location>
</feature>
<keyword evidence="4" id="KW-0812">Transmembrane</keyword>
<accession>W2S0V5</accession>
<dbReference type="Pfam" id="PF07690">
    <property type="entry name" value="MFS_1"/>
    <property type="match status" value="1"/>
</dbReference>
<keyword evidence="4" id="KW-1133">Transmembrane helix</keyword>
<dbReference type="OrthoDB" id="6499973at2759"/>
<feature type="region of interest" description="Disordered" evidence="3">
    <location>
        <begin position="1"/>
        <end position="23"/>
    </location>
</feature>
<feature type="transmembrane region" description="Helical" evidence="4">
    <location>
        <begin position="235"/>
        <end position="256"/>
    </location>
</feature>
<dbReference type="Gene3D" id="1.20.1250.20">
    <property type="entry name" value="MFS general substrate transporter like domains"/>
    <property type="match status" value="2"/>
</dbReference>
<dbReference type="GeneID" id="19971587"/>
<protein>
    <recommendedName>
        <fullName evidence="8">Major facilitator superfamily (MFS) profile domain-containing protein</fullName>
    </recommendedName>
</protein>
<dbReference type="GO" id="GO:0016020">
    <property type="term" value="C:membrane"/>
    <property type="evidence" value="ECO:0007669"/>
    <property type="project" value="UniProtKB-SubCell"/>
</dbReference>
<evidence type="ECO:0000313" key="5">
    <source>
        <dbReference type="EMBL" id="ETN42307.1"/>
    </source>
</evidence>
<dbReference type="InterPro" id="IPR050327">
    <property type="entry name" value="Proton-linked_MCT"/>
</dbReference>
<proteinExistence type="inferred from homology"/>
<sequence>MDEENPTRSPGPGRNSQSTPSTGDCPEGGYGWVCVACVFAINSFTWGVVAAYGVFLSYYLSQNYFLEAQARDYAFIGGLNFGVAMIAAPLVTVVAKSMGTKPPMYAGALFLLAGFVSASFSTRIWHVYLSQGVLVGLGVGFVYVPSIPIISQWFDKRRSLANGVSTAGSGIGGLLFSLATGAMIESLGLPWALRVIGCISCCTNLLATFYIKDRNAFIRPKQRPFDRNLVRQRSVLWLLAWAFVSMLGYITLLYSLSDFSLSINLDRTQATNITALLNLGTAIGRPCIGILSDRLGRFEVASGLTFLCGLFCLALWVPATSYALIIMFALVSGAILGVFWVSIGPLCVEVAGLEQLPSLLALSWLSIVLPTTCKSMIPKPNKNVTNNASLGGDCVEPEKAGPQA</sequence>
<dbReference type="GeneID" id="19977782"/>
<evidence type="ECO:0008006" key="8">
    <source>
        <dbReference type="Google" id="ProtNLM"/>
    </source>
</evidence>
<evidence type="ECO:0000256" key="4">
    <source>
        <dbReference type="SAM" id="Phobius"/>
    </source>
</evidence>
<feature type="transmembrane region" description="Helical" evidence="4">
    <location>
        <begin position="73"/>
        <end position="95"/>
    </location>
</feature>
<evidence type="ECO:0000256" key="3">
    <source>
        <dbReference type="SAM" id="MobiDB-lite"/>
    </source>
</evidence>
<dbReference type="EMBL" id="KB822719">
    <property type="protein sequence ID" value="ETN42307.1"/>
    <property type="molecule type" value="Genomic_DNA"/>
</dbReference>
<dbReference type="VEuPathDB" id="FungiDB:HMPREF1541_10443"/>
<feature type="transmembrane region" description="Helical" evidence="4">
    <location>
        <begin position="104"/>
        <end position="122"/>
    </location>
</feature>
<reference evidence="5 7" key="1">
    <citation type="submission" date="2013-03" db="EMBL/GenBank/DDBJ databases">
        <title>The Genome Sequence of Phialophora europaea CBS 101466.</title>
        <authorList>
            <consortium name="The Broad Institute Genomics Platform"/>
            <person name="Cuomo C."/>
            <person name="de Hoog S."/>
            <person name="Gorbushina A."/>
            <person name="Walker B."/>
            <person name="Young S.K."/>
            <person name="Zeng Q."/>
            <person name="Gargeya S."/>
            <person name="Fitzgerald M."/>
            <person name="Haas B."/>
            <person name="Abouelleil A."/>
            <person name="Allen A.W."/>
            <person name="Alvarado L."/>
            <person name="Arachchi H.M."/>
            <person name="Berlin A.M."/>
            <person name="Chapman S.B."/>
            <person name="Gainer-Dewar J."/>
            <person name="Goldberg J."/>
            <person name="Griggs A."/>
            <person name="Gujja S."/>
            <person name="Hansen M."/>
            <person name="Howarth C."/>
            <person name="Imamovic A."/>
            <person name="Ireland A."/>
            <person name="Larimer J."/>
            <person name="McCowan C."/>
            <person name="Murphy C."/>
            <person name="Pearson M."/>
            <person name="Poon T.W."/>
            <person name="Priest M."/>
            <person name="Roberts A."/>
            <person name="Saif S."/>
            <person name="Shea T."/>
            <person name="Sisk P."/>
            <person name="Sykes S."/>
            <person name="Wortman J."/>
            <person name="Nusbaum C."/>
            <person name="Birren B."/>
        </authorList>
    </citation>
    <scope>NUCLEOTIDE SEQUENCE [LARGE SCALE GENOMIC DNA]</scope>
    <source>
        <strain evidence="5 7">CBS 101466</strain>
    </source>
</reference>
<keyword evidence="4" id="KW-0472">Membrane</keyword>
<evidence type="ECO:0000256" key="2">
    <source>
        <dbReference type="ARBA" id="ARBA00006727"/>
    </source>
</evidence>
<feature type="transmembrane region" description="Helical" evidence="4">
    <location>
        <begin position="128"/>
        <end position="147"/>
    </location>
</feature>
<dbReference type="InterPro" id="IPR036259">
    <property type="entry name" value="MFS_trans_sf"/>
</dbReference>
<evidence type="ECO:0000313" key="7">
    <source>
        <dbReference type="Proteomes" id="UP000030752"/>
    </source>
</evidence>
<feature type="transmembrane region" description="Helical" evidence="4">
    <location>
        <begin position="191"/>
        <end position="211"/>
    </location>
</feature>
<organism evidence="5 7">
    <name type="scientific">Cyphellophora europaea (strain CBS 101466)</name>
    <name type="common">Phialophora europaea</name>
    <dbReference type="NCBI Taxonomy" id="1220924"/>
    <lineage>
        <taxon>Eukaryota</taxon>
        <taxon>Fungi</taxon>
        <taxon>Dikarya</taxon>
        <taxon>Ascomycota</taxon>
        <taxon>Pezizomycotina</taxon>
        <taxon>Eurotiomycetes</taxon>
        <taxon>Chaetothyriomycetidae</taxon>
        <taxon>Chaetothyriales</taxon>
        <taxon>Cyphellophoraceae</taxon>
        <taxon>Cyphellophora</taxon>
    </lineage>
</organism>
<evidence type="ECO:0000256" key="1">
    <source>
        <dbReference type="ARBA" id="ARBA00004141"/>
    </source>
</evidence>
<evidence type="ECO:0000313" key="6">
    <source>
        <dbReference type="EMBL" id="ETN44773.1"/>
    </source>
</evidence>
<name>W2S0V5_CYPE1</name>
<feature type="transmembrane region" description="Helical" evidence="4">
    <location>
        <begin position="30"/>
        <end position="61"/>
    </location>
</feature>
<keyword evidence="7" id="KW-1185">Reference proteome</keyword>
<comment type="similarity">
    <text evidence="2">Belongs to the major facilitator superfamily. Monocarboxylate porter (TC 2.A.1.13) family.</text>
</comment>
<dbReference type="AlphaFoldDB" id="W2S0V5"/>
<dbReference type="SUPFAM" id="SSF103473">
    <property type="entry name" value="MFS general substrate transporter"/>
    <property type="match status" value="1"/>
</dbReference>
<dbReference type="eggNOG" id="KOG2504">
    <property type="taxonomic scope" value="Eukaryota"/>
</dbReference>
<dbReference type="VEuPathDB" id="FungiDB:HMPREF1541_04248"/>
<dbReference type="PANTHER" id="PTHR11360">
    <property type="entry name" value="MONOCARBOXYLATE TRANSPORTER"/>
    <property type="match status" value="1"/>
</dbReference>
<gene>
    <name evidence="5" type="ORF">HMPREF1541_04248</name>
    <name evidence="6" type="ORF">HMPREF1541_10443</name>
</gene>
<feature type="transmembrane region" description="Helical" evidence="4">
    <location>
        <begin position="324"/>
        <end position="343"/>
    </location>
</feature>
<comment type="subcellular location">
    <subcellularLocation>
        <location evidence="1">Membrane</location>
        <topology evidence="1">Multi-pass membrane protein</topology>
    </subcellularLocation>
</comment>
<dbReference type="InterPro" id="IPR011701">
    <property type="entry name" value="MFS"/>
</dbReference>
<dbReference type="EMBL" id="KB822714">
    <property type="protein sequence ID" value="ETN44773.1"/>
    <property type="molecule type" value="Genomic_DNA"/>
</dbReference>
<dbReference type="Proteomes" id="UP000030752">
    <property type="component" value="Unassembled WGS sequence"/>
</dbReference>
<dbReference type="RefSeq" id="XP_008713336.1">
    <property type="nucleotide sequence ID" value="XM_008715114.1"/>
</dbReference>
<dbReference type="GO" id="GO:0022857">
    <property type="term" value="F:transmembrane transporter activity"/>
    <property type="evidence" value="ECO:0007669"/>
    <property type="project" value="InterPro"/>
</dbReference>